<dbReference type="InterPro" id="IPR017871">
    <property type="entry name" value="ABC_transporter-like_CS"/>
</dbReference>
<comment type="caution">
    <text evidence="6">The sequence shown here is derived from an EMBL/GenBank/DDBJ whole genome shotgun (WGS) entry which is preliminary data.</text>
</comment>
<feature type="domain" description="ABC transporter" evidence="5">
    <location>
        <begin position="5"/>
        <end position="254"/>
    </location>
</feature>
<feature type="domain" description="ABC transporter" evidence="5">
    <location>
        <begin position="273"/>
        <end position="522"/>
    </location>
</feature>
<evidence type="ECO:0000313" key="6">
    <source>
        <dbReference type="EMBL" id="MDR5896566.1"/>
    </source>
</evidence>
<dbReference type="EMBL" id="JARWAO010000005">
    <property type="protein sequence ID" value="MDR5896566.1"/>
    <property type="molecule type" value="Genomic_DNA"/>
</dbReference>
<dbReference type="Pfam" id="PF00005">
    <property type="entry name" value="ABC_tran"/>
    <property type="match status" value="2"/>
</dbReference>
<accession>A0ABU1GWY5</accession>
<keyword evidence="3" id="KW-0547">Nucleotide-binding</keyword>
<sequence length="531" mass="58947">MSALLELAHLSVTFDLPTGPVTAVKDVSLEVKAGETVALVGESGSGKSVTSTAIMRLLPELACIEGEIRFDGKTLTKLKDRDIRALRGNDIGMVFQEPMTSLNPMHRIERQIREVLEKHTKLRGDKARARVLELLTQVGIPEPERRMNSYPHELSGGQRQRVVIAMAIACEPKLLIADEPTTALDVTVQAQILELLGELQARYGLAILFITHDLNLVRHVADRVCVMQHGDLVEQGPTREVFASPSHDYTRMLLAAEPDGVKAPVADAAPVVLDARDVHVRFTTKRHLFRPDETFEAVRGIDLRVRRGQTVGIVGESGSGKSTLGRALLRLLPSTGQIEFDEMALQPLDQKALRPLRKRFQVVFQDPFGSLSPRMTVGEIISEGLKVHFPELSRREREARVIEALNEVKLDPAMRARYPHEFSGGQRQRIAIARALVLKPEFLLLDEPTSALDRSVQVTVVNLLRELQKKHGLTYVFISHDLSVVRAMSDTVLVMKDGAVVEQGPSEAIFTAPRVDYTKKLIEASFIDRVA</sequence>
<organism evidence="6 7">
    <name type="scientific">Larsenimonas suaedae</name>
    <dbReference type="NCBI Taxonomy" id="1851019"/>
    <lineage>
        <taxon>Bacteria</taxon>
        <taxon>Pseudomonadati</taxon>
        <taxon>Pseudomonadota</taxon>
        <taxon>Gammaproteobacteria</taxon>
        <taxon>Oceanospirillales</taxon>
        <taxon>Halomonadaceae</taxon>
        <taxon>Larsenimonas</taxon>
    </lineage>
</organism>
<evidence type="ECO:0000259" key="5">
    <source>
        <dbReference type="PROSITE" id="PS50893"/>
    </source>
</evidence>
<dbReference type="SMART" id="SM00382">
    <property type="entry name" value="AAA"/>
    <property type="match status" value="2"/>
</dbReference>
<protein>
    <submittedName>
        <fullName evidence="6">ABC transporter ATP-binding protein</fullName>
    </submittedName>
</protein>
<evidence type="ECO:0000256" key="1">
    <source>
        <dbReference type="ARBA" id="ARBA00005417"/>
    </source>
</evidence>
<dbReference type="NCBIfam" id="NF008453">
    <property type="entry name" value="PRK11308.1"/>
    <property type="match status" value="2"/>
</dbReference>
<name>A0ABU1GWY5_9GAMM</name>
<dbReference type="PROSITE" id="PS50893">
    <property type="entry name" value="ABC_TRANSPORTER_2"/>
    <property type="match status" value="2"/>
</dbReference>
<comment type="similarity">
    <text evidence="1">Belongs to the ABC transporter superfamily.</text>
</comment>
<dbReference type="Proteomes" id="UP001269375">
    <property type="component" value="Unassembled WGS sequence"/>
</dbReference>
<evidence type="ECO:0000256" key="3">
    <source>
        <dbReference type="ARBA" id="ARBA00022741"/>
    </source>
</evidence>
<dbReference type="PANTHER" id="PTHR43776:SF7">
    <property type="entry name" value="D,D-DIPEPTIDE TRANSPORT ATP-BINDING PROTEIN DDPF-RELATED"/>
    <property type="match status" value="1"/>
</dbReference>
<evidence type="ECO:0000256" key="2">
    <source>
        <dbReference type="ARBA" id="ARBA00022448"/>
    </source>
</evidence>
<dbReference type="PROSITE" id="PS00211">
    <property type="entry name" value="ABC_TRANSPORTER_1"/>
    <property type="match status" value="2"/>
</dbReference>
<dbReference type="GO" id="GO:0005524">
    <property type="term" value="F:ATP binding"/>
    <property type="evidence" value="ECO:0007669"/>
    <property type="project" value="UniProtKB-KW"/>
</dbReference>
<proteinExistence type="inferred from homology"/>
<dbReference type="Pfam" id="PF08352">
    <property type="entry name" value="oligo_HPY"/>
    <property type="match status" value="2"/>
</dbReference>
<keyword evidence="4 6" id="KW-0067">ATP-binding</keyword>
<gene>
    <name evidence="6" type="ORF">QC825_10815</name>
</gene>
<dbReference type="NCBIfam" id="NF007739">
    <property type="entry name" value="PRK10419.1"/>
    <property type="match status" value="2"/>
</dbReference>
<keyword evidence="2" id="KW-0813">Transport</keyword>
<dbReference type="InterPro" id="IPR003593">
    <property type="entry name" value="AAA+_ATPase"/>
</dbReference>
<keyword evidence="7" id="KW-1185">Reference proteome</keyword>
<dbReference type="InterPro" id="IPR013563">
    <property type="entry name" value="Oligopep_ABC_C"/>
</dbReference>
<dbReference type="Gene3D" id="3.40.50.300">
    <property type="entry name" value="P-loop containing nucleotide triphosphate hydrolases"/>
    <property type="match status" value="2"/>
</dbReference>
<dbReference type="InterPro" id="IPR050319">
    <property type="entry name" value="ABC_transp_ATP-bind"/>
</dbReference>
<reference evidence="6 7" key="1">
    <citation type="submission" date="2023-04" db="EMBL/GenBank/DDBJ databases">
        <title>A long-awaited taxogenomic arrangement of the family Halomonadaceae.</title>
        <authorList>
            <person name="De La Haba R."/>
            <person name="Chuvochina M."/>
            <person name="Wittouck S."/>
            <person name="Arahal D.R."/>
            <person name="Sanchez-Porro C."/>
            <person name="Hugenholtz P."/>
            <person name="Ventosa A."/>
        </authorList>
    </citation>
    <scope>NUCLEOTIDE SEQUENCE [LARGE SCALE GENOMIC DNA]</scope>
    <source>
        <strain evidence="6 7">DSM 22428</strain>
    </source>
</reference>
<evidence type="ECO:0000256" key="4">
    <source>
        <dbReference type="ARBA" id="ARBA00022840"/>
    </source>
</evidence>
<dbReference type="CDD" id="cd03257">
    <property type="entry name" value="ABC_NikE_OppD_transporters"/>
    <property type="match status" value="2"/>
</dbReference>
<dbReference type="PANTHER" id="PTHR43776">
    <property type="entry name" value="TRANSPORT ATP-BINDING PROTEIN"/>
    <property type="match status" value="1"/>
</dbReference>
<dbReference type="RefSeq" id="WP_251594285.1">
    <property type="nucleotide sequence ID" value="NZ_JAMLJI010000003.1"/>
</dbReference>
<dbReference type="InterPro" id="IPR003439">
    <property type="entry name" value="ABC_transporter-like_ATP-bd"/>
</dbReference>
<dbReference type="InterPro" id="IPR027417">
    <property type="entry name" value="P-loop_NTPase"/>
</dbReference>
<evidence type="ECO:0000313" key="7">
    <source>
        <dbReference type="Proteomes" id="UP001269375"/>
    </source>
</evidence>
<dbReference type="SUPFAM" id="SSF52540">
    <property type="entry name" value="P-loop containing nucleoside triphosphate hydrolases"/>
    <property type="match status" value="2"/>
</dbReference>